<keyword evidence="3" id="KW-1185">Reference proteome</keyword>
<dbReference type="GO" id="GO:0016491">
    <property type="term" value="F:oxidoreductase activity"/>
    <property type="evidence" value="ECO:0007669"/>
    <property type="project" value="InterPro"/>
</dbReference>
<dbReference type="PANTHER" id="PTHR22893">
    <property type="entry name" value="NADH OXIDOREDUCTASE-RELATED"/>
    <property type="match status" value="1"/>
</dbReference>
<gene>
    <name evidence="2" type="ORF">Cpa01nite_02930</name>
</gene>
<dbReference type="SUPFAM" id="SSF51395">
    <property type="entry name" value="FMN-linked oxidoreductases"/>
    <property type="match status" value="1"/>
</dbReference>
<dbReference type="Gene3D" id="3.20.20.70">
    <property type="entry name" value="Aldolase class I"/>
    <property type="match status" value="1"/>
</dbReference>
<dbReference type="InterPro" id="IPR013785">
    <property type="entry name" value="Aldolase_TIM"/>
</dbReference>
<evidence type="ECO:0000259" key="1">
    <source>
        <dbReference type="Pfam" id="PF00724"/>
    </source>
</evidence>
<proteinExistence type="predicted"/>
<dbReference type="GO" id="GO:0010181">
    <property type="term" value="F:FMN binding"/>
    <property type="evidence" value="ECO:0007669"/>
    <property type="project" value="InterPro"/>
</dbReference>
<dbReference type="Proteomes" id="UP000642125">
    <property type="component" value="Unassembled WGS sequence"/>
</dbReference>
<dbReference type="AlphaFoldDB" id="A0A919PA70"/>
<dbReference type="EMBL" id="BONO01000002">
    <property type="protein sequence ID" value="GIG34912.1"/>
    <property type="molecule type" value="Genomic_DNA"/>
</dbReference>
<evidence type="ECO:0000313" key="3">
    <source>
        <dbReference type="Proteomes" id="UP000642125"/>
    </source>
</evidence>
<protein>
    <submittedName>
        <fullName evidence="2">Alkene reductase</fullName>
    </submittedName>
</protein>
<reference evidence="2" key="1">
    <citation type="submission" date="2021-01" db="EMBL/GenBank/DDBJ databases">
        <title>Whole genome shotgun sequence of Cellulomonas pakistanensis NBRC 110800.</title>
        <authorList>
            <person name="Komaki H."/>
            <person name="Tamura T."/>
        </authorList>
    </citation>
    <scope>NUCLEOTIDE SEQUENCE</scope>
    <source>
        <strain evidence="2">NBRC 110800</strain>
    </source>
</reference>
<dbReference type="Pfam" id="PF00724">
    <property type="entry name" value="Oxidored_FMN"/>
    <property type="match status" value="1"/>
</dbReference>
<organism evidence="2 3">
    <name type="scientific">Cellulomonas pakistanensis</name>
    <dbReference type="NCBI Taxonomy" id="992287"/>
    <lineage>
        <taxon>Bacteria</taxon>
        <taxon>Bacillati</taxon>
        <taxon>Actinomycetota</taxon>
        <taxon>Actinomycetes</taxon>
        <taxon>Micrococcales</taxon>
        <taxon>Cellulomonadaceae</taxon>
        <taxon>Cellulomonas</taxon>
    </lineage>
</organism>
<evidence type="ECO:0000313" key="2">
    <source>
        <dbReference type="EMBL" id="GIG34912.1"/>
    </source>
</evidence>
<name>A0A919PA70_9CELL</name>
<sequence length="356" mass="37087">MKIFDPTTLGGVPLANRVVMAPLTRLRAGEHGVPGDLLVEHYRQRAGMGLILTEGTYPVLEGRTWTGQPGIETDEQAAGWARVADAVHAAGGRIAMQIMHGGRIAHPEITGVRVVSASAVAAPGEIRTPSGKAEHPVPHALEADEIAEVVRGFAAAARRAVDAGLDAVEVHGANGYLLHQFLSPASNLRTDAYGVTPEGRARLAVEVVTAVAAEIGADRTGIRLSPQHDIQGAVETDPEVTAATYAALADGLAPLGLAFVDVLHRDLRGELVQGIRRRVGAPLIGNSGFAVNTTRDEAVGLVEEGVVDLAAVGRAAIANPDLVARWARDLGENAPNPATFYAAGAEGYTDYPTHAA</sequence>
<dbReference type="CDD" id="cd02933">
    <property type="entry name" value="OYE_like_FMN"/>
    <property type="match status" value="1"/>
</dbReference>
<dbReference type="InterPro" id="IPR045247">
    <property type="entry name" value="Oye-like"/>
</dbReference>
<dbReference type="RefSeq" id="WP_203666965.1">
    <property type="nucleotide sequence ID" value="NZ_BONO01000002.1"/>
</dbReference>
<comment type="caution">
    <text evidence="2">The sequence shown here is derived from an EMBL/GenBank/DDBJ whole genome shotgun (WGS) entry which is preliminary data.</text>
</comment>
<dbReference type="InterPro" id="IPR001155">
    <property type="entry name" value="OxRdtase_FMN_N"/>
</dbReference>
<feature type="domain" description="NADH:flavin oxidoreductase/NADH oxidase N-terminal" evidence="1">
    <location>
        <begin position="2"/>
        <end position="330"/>
    </location>
</feature>
<dbReference type="PANTHER" id="PTHR22893:SF91">
    <property type="entry name" value="NADPH DEHYDROGENASE 2-RELATED"/>
    <property type="match status" value="1"/>
</dbReference>
<accession>A0A919PA70</accession>